<sequence length="124" mass="13685">MEESRTRRLVQTLRDRNVFAHVRLPRAGGAGYGIRVVMPDGREAEWEAGAAGLQAQVMRNGVLVGFVETIPGSEHFTEEQIIEAIAVTDYDRPIGRSEPPSTRRPVPPPPPPSLADRLRSSFRG</sequence>
<organism evidence="2 3">
    <name type="scientific">Actinoplanes lutulentus</name>
    <dbReference type="NCBI Taxonomy" id="1287878"/>
    <lineage>
        <taxon>Bacteria</taxon>
        <taxon>Bacillati</taxon>
        <taxon>Actinomycetota</taxon>
        <taxon>Actinomycetes</taxon>
        <taxon>Micromonosporales</taxon>
        <taxon>Micromonosporaceae</taxon>
        <taxon>Actinoplanes</taxon>
    </lineage>
</organism>
<comment type="caution">
    <text evidence="2">The sequence shown here is derived from an EMBL/GenBank/DDBJ whole genome shotgun (WGS) entry which is preliminary data.</text>
</comment>
<reference evidence="2 3" key="1">
    <citation type="submission" date="2018-06" db="EMBL/GenBank/DDBJ databases">
        <title>Genomic Encyclopedia of Type Strains, Phase III (KMG-III): the genomes of soil and plant-associated and newly described type strains.</title>
        <authorList>
            <person name="Whitman W."/>
        </authorList>
    </citation>
    <scope>NUCLEOTIDE SEQUENCE [LARGE SCALE GENOMIC DNA]</scope>
    <source>
        <strain evidence="2 3">CGMCC 4.7090</strain>
    </source>
</reference>
<feature type="region of interest" description="Disordered" evidence="1">
    <location>
        <begin position="90"/>
        <end position="124"/>
    </location>
</feature>
<evidence type="ECO:0000313" key="2">
    <source>
        <dbReference type="EMBL" id="RAK38296.1"/>
    </source>
</evidence>
<name>A0A327ZD27_9ACTN</name>
<dbReference type="RefSeq" id="WP_111649393.1">
    <property type="nucleotide sequence ID" value="NZ_JACHWI010000002.1"/>
</dbReference>
<protein>
    <submittedName>
        <fullName evidence="2">Uncharacterized protein</fullName>
    </submittedName>
</protein>
<dbReference type="AlphaFoldDB" id="A0A327ZD27"/>
<evidence type="ECO:0000313" key="3">
    <source>
        <dbReference type="Proteomes" id="UP000249341"/>
    </source>
</evidence>
<dbReference type="OrthoDB" id="3389975at2"/>
<keyword evidence="3" id="KW-1185">Reference proteome</keyword>
<accession>A0A327ZD27</accession>
<gene>
    <name evidence="2" type="ORF">B0I29_105244</name>
</gene>
<dbReference type="EMBL" id="QLMJ01000005">
    <property type="protein sequence ID" value="RAK38296.1"/>
    <property type="molecule type" value="Genomic_DNA"/>
</dbReference>
<dbReference type="Proteomes" id="UP000249341">
    <property type="component" value="Unassembled WGS sequence"/>
</dbReference>
<proteinExistence type="predicted"/>
<evidence type="ECO:0000256" key="1">
    <source>
        <dbReference type="SAM" id="MobiDB-lite"/>
    </source>
</evidence>